<evidence type="ECO:0000313" key="4">
    <source>
        <dbReference type="Proteomes" id="UP001327560"/>
    </source>
</evidence>
<reference evidence="3 4" key="1">
    <citation type="submission" date="2023-10" db="EMBL/GenBank/DDBJ databases">
        <title>Chromosome-scale genome assembly provides insights into flower coloration mechanisms of Canna indica.</title>
        <authorList>
            <person name="Li C."/>
        </authorList>
    </citation>
    <scope>NUCLEOTIDE SEQUENCE [LARGE SCALE GENOMIC DNA]</scope>
    <source>
        <tissue evidence="3">Flower</tissue>
    </source>
</reference>
<dbReference type="PANTHER" id="PTHR23272">
    <property type="entry name" value="BED FINGER-RELATED"/>
    <property type="match status" value="1"/>
</dbReference>
<feature type="domain" description="hAT-like transposase RNase-H fold" evidence="2">
    <location>
        <begin position="215"/>
        <end position="314"/>
    </location>
</feature>
<gene>
    <name evidence="3" type="ORF">Cni_G21841</name>
</gene>
<evidence type="ECO:0000259" key="2">
    <source>
        <dbReference type="Pfam" id="PF14372"/>
    </source>
</evidence>
<dbReference type="Proteomes" id="UP001327560">
    <property type="component" value="Chromosome 7"/>
</dbReference>
<protein>
    <submittedName>
        <fullName evidence="3">AC transposase</fullName>
    </submittedName>
</protein>
<dbReference type="SUPFAM" id="SSF53098">
    <property type="entry name" value="Ribonuclease H-like"/>
    <property type="match status" value="1"/>
</dbReference>
<evidence type="ECO:0000259" key="1">
    <source>
        <dbReference type="Pfam" id="PF05699"/>
    </source>
</evidence>
<dbReference type="EMBL" id="CP136896">
    <property type="protein sequence ID" value="WOL13072.1"/>
    <property type="molecule type" value="Genomic_DNA"/>
</dbReference>
<dbReference type="GO" id="GO:0046983">
    <property type="term" value="F:protein dimerization activity"/>
    <property type="evidence" value="ECO:0007669"/>
    <property type="project" value="InterPro"/>
</dbReference>
<proteinExistence type="predicted"/>
<accession>A0AAQ3KT58</accession>
<dbReference type="InterPro" id="IPR012337">
    <property type="entry name" value="RNaseH-like_sf"/>
</dbReference>
<dbReference type="InterPro" id="IPR025525">
    <property type="entry name" value="hAT-like_transposase_RNase-H"/>
</dbReference>
<dbReference type="PANTHER" id="PTHR23272:SF184">
    <property type="entry name" value="OS03G0311250 PROTEIN"/>
    <property type="match status" value="1"/>
</dbReference>
<evidence type="ECO:0000313" key="3">
    <source>
        <dbReference type="EMBL" id="WOL13072.1"/>
    </source>
</evidence>
<organism evidence="3 4">
    <name type="scientific">Canna indica</name>
    <name type="common">Indian-shot</name>
    <dbReference type="NCBI Taxonomy" id="4628"/>
    <lineage>
        <taxon>Eukaryota</taxon>
        <taxon>Viridiplantae</taxon>
        <taxon>Streptophyta</taxon>
        <taxon>Embryophyta</taxon>
        <taxon>Tracheophyta</taxon>
        <taxon>Spermatophyta</taxon>
        <taxon>Magnoliopsida</taxon>
        <taxon>Liliopsida</taxon>
        <taxon>Zingiberales</taxon>
        <taxon>Cannaceae</taxon>
        <taxon>Canna</taxon>
    </lineage>
</organism>
<keyword evidence="4" id="KW-1185">Reference proteome</keyword>
<dbReference type="Pfam" id="PF05699">
    <property type="entry name" value="Dimer_Tnp_hAT"/>
    <property type="match status" value="1"/>
</dbReference>
<sequence>MPRREDDTVENLEIGLFIDDNVVNDDIEEDVDAIEEMWMLLHFHHRSQGELVASAIAMHNLSFQFVEYRGIRACFEYLRPGVQQVSRNTAKADILKLYESEKMKIKNALATSYVVEKVRDSVKYVRGSQSRKEKFLECVKSLCLDGKQGLRQDVPTRWNSTFLMLKSALYYKTAFEHLAMSDLSYTNCPSMCEWSKVDKLCTFLGTYYNLTCLFSGTKYPTSNLFFPLVVKIYHNLRMECTSEDEPMRRMATRMMGKFEKYWSNFNETLAIAVVLDPRFKFEFVEWGYKKIYESDAKPYIEAIRKRLFSLFDDYVQRSSSTLGSSSAASQMNFVSQESERKLQAEVEDETFYGDFDITGEIDGELQKSELDAYLDEKRIKRTEKLDILSYWAKHHPRYPILGSIARDFLCIPITTVASESAFSCSGHIIDRFHSTIKNENVEALLCLRDWIYGEQDLVEAIAEFQEYTEDILNPNDANNSSIQGSNVVL</sequence>
<dbReference type="GO" id="GO:0003677">
    <property type="term" value="F:DNA binding"/>
    <property type="evidence" value="ECO:0007669"/>
    <property type="project" value="InterPro"/>
</dbReference>
<dbReference type="Pfam" id="PF14372">
    <property type="entry name" value="hAT-like_RNase-H"/>
    <property type="match status" value="1"/>
</dbReference>
<name>A0AAQ3KT58_9LILI</name>
<feature type="domain" description="HAT C-terminal dimerisation" evidence="1">
    <location>
        <begin position="369"/>
        <end position="451"/>
    </location>
</feature>
<dbReference type="AlphaFoldDB" id="A0AAQ3KT58"/>
<dbReference type="InterPro" id="IPR008906">
    <property type="entry name" value="HATC_C_dom"/>
</dbReference>